<name>A0A016T1M2_9BILA</name>
<gene>
    <name evidence="5" type="primary">Acey_s0148.g2632</name>
    <name evidence="5" type="ORF">Y032_0148g2632</name>
</gene>
<evidence type="ECO:0000256" key="1">
    <source>
        <dbReference type="ARBA" id="ARBA00022737"/>
    </source>
</evidence>
<protein>
    <recommendedName>
        <fullName evidence="4">DM13 domain-containing protein</fullName>
    </recommendedName>
</protein>
<dbReference type="PANTHER" id="PTHR24036">
    <property type="entry name" value="SKELETOR-RELATED"/>
    <property type="match status" value="1"/>
</dbReference>
<dbReference type="InterPro" id="IPR052126">
    <property type="entry name" value="Spindle_Org/Thrombomodulin"/>
</dbReference>
<dbReference type="OrthoDB" id="5854379at2759"/>
<organism evidence="5 6">
    <name type="scientific">Ancylostoma ceylanicum</name>
    <dbReference type="NCBI Taxonomy" id="53326"/>
    <lineage>
        <taxon>Eukaryota</taxon>
        <taxon>Metazoa</taxon>
        <taxon>Ecdysozoa</taxon>
        <taxon>Nematoda</taxon>
        <taxon>Chromadorea</taxon>
        <taxon>Rhabditida</taxon>
        <taxon>Rhabditina</taxon>
        <taxon>Rhabditomorpha</taxon>
        <taxon>Strongyloidea</taxon>
        <taxon>Ancylostomatidae</taxon>
        <taxon>Ancylostomatinae</taxon>
        <taxon>Ancylostoma</taxon>
    </lineage>
</organism>
<feature type="signal peptide" evidence="3">
    <location>
        <begin position="1"/>
        <end position="24"/>
    </location>
</feature>
<sequence>MRSLPVYVIPLLLVCASCDDVLRAAAIIPWSEYQQRLKQANEFSEAYYSELEEKWPPVRSPAKGAPRSRWPPSDSRPEKLEMTDVNSRPRPIIRSQLRNRLPTETSSTTRNYLVARKHLHAKTDQKTDSPKTYHIPHIAESSFPKAQNTALRPVAIPNGVPVHAGNWDDGTPQYMTQKRPQQFGAATLDSVNPLSSLTQTHFVPSPLNTAVEDSIANSIFLQSKAGSQIPSAALQAAQASKPAANPLDSLLGGGAPLDQISKIASNILNFGGGDGAKGGLLEAMTNVLRRGSLPTPSTSFQDDFPFGSANPQTDLLFGSSKPQPTIMEKLLTQAASALNQSLKEKEVKQKHVHLTKDKEDSLKLLDNLPEEERKLLKAAITSGELDAETLAPALKSLVKEDTREDSKKEKESRLIEWIRENRPTNKHKEVTVAADKLPYYGKYCGSFAEQVNTKKKFKPSGALWVVDEKRFIVSKFVFQPGSLLSENVTFWLGPLVQTENILADMFPSHNGFYIRPQPIDVSIFALEELPPMKAKARKPSSTTLLLNGTMPIEPVIDKLKKIADPLRAKRDASTLEKQGSYASESNKKPVELLLKGGTVQLSQLSRGSPKTILQSSQQDDLSIASSSNPGFNTIGPTGFRVLQPEDDRINYSHAQPLEWFAGFQPLLLVLPEGRTAKSIHWVSLRDHKRQETVASVLLPNGPAFQIPGVVNLRGLTPNGGFDVSSGPIRVIDIKTMEISNFTLKSSGAGVWFMIGKDILPNAQGHIVPIYDSKFKLFDCESLRDYNGETVLLRLPGNLDIKDVFWFSVFSITTAVSYSHIYLPYNDMQLPPDLNGIPTPSCRFTQ</sequence>
<evidence type="ECO:0000256" key="2">
    <source>
        <dbReference type="SAM" id="MobiDB-lite"/>
    </source>
</evidence>
<dbReference type="Proteomes" id="UP000024635">
    <property type="component" value="Unassembled WGS sequence"/>
</dbReference>
<dbReference type="PANTHER" id="PTHR24036:SF17">
    <property type="entry name" value="DM13 DOMAIN-CONTAINING PROTEIN"/>
    <property type="match status" value="1"/>
</dbReference>
<dbReference type="Pfam" id="PF10517">
    <property type="entry name" value="DM13"/>
    <property type="match status" value="1"/>
</dbReference>
<keyword evidence="3" id="KW-0732">Signal</keyword>
<feature type="domain" description="DM13" evidence="4">
    <location>
        <begin position="708"/>
        <end position="823"/>
    </location>
</feature>
<evidence type="ECO:0000313" key="5">
    <source>
        <dbReference type="EMBL" id="EYB96615.1"/>
    </source>
</evidence>
<feature type="compositionally biased region" description="Polar residues" evidence="2">
    <location>
        <begin position="96"/>
        <end position="106"/>
    </location>
</feature>
<evidence type="ECO:0000256" key="3">
    <source>
        <dbReference type="SAM" id="SignalP"/>
    </source>
</evidence>
<dbReference type="InterPro" id="IPR019545">
    <property type="entry name" value="DM13_domain"/>
</dbReference>
<keyword evidence="6" id="KW-1185">Reference proteome</keyword>
<dbReference type="SMART" id="SM00686">
    <property type="entry name" value="DM13"/>
    <property type="match status" value="1"/>
</dbReference>
<proteinExistence type="predicted"/>
<reference evidence="6" key="1">
    <citation type="journal article" date="2015" name="Nat. Genet.">
        <title>The genome and transcriptome of the zoonotic hookworm Ancylostoma ceylanicum identify infection-specific gene families.</title>
        <authorList>
            <person name="Schwarz E.M."/>
            <person name="Hu Y."/>
            <person name="Antoshechkin I."/>
            <person name="Miller M.M."/>
            <person name="Sternberg P.W."/>
            <person name="Aroian R.V."/>
        </authorList>
    </citation>
    <scope>NUCLEOTIDE SEQUENCE</scope>
    <source>
        <strain evidence="6">HY135</strain>
    </source>
</reference>
<keyword evidence="1" id="KW-0677">Repeat</keyword>
<accession>A0A016T1M2</accession>
<evidence type="ECO:0000259" key="4">
    <source>
        <dbReference type="PROSITE" id="PS51549"/>
    </source>
</evidence>
<feature type="chain" id="PRO_5001487082" description="DM13 domain-containing protein" evidence="3">
    <location>
        <begin position="25"/>
        <end position="845"/>
    </location>
</feature>
<evidence type="ECO:0000313" key="6">
    <source>
        <dbReference type="Proteomes" id="UP000024635"/>
    </source>
</evidence>
<dbReference type="AlphaFoldDB" id="A0A016T1M2"/>
<dbReference type="PROSITE" id="PS51549">
    <property type="entry name" value="DM13"/>
    <property type="match status" value="1"/>
</dbReference>
<dbReference type="EMBL" id="JARK01001484">
    <property type="protein sequence ID" value="EYB96615.1"/>
    <property type="molecule type" value="Genomic_DNA"/>
</dbReference>
<feature type="region of interest" description="Disordered" evidence="2">
    <location>
        <begin position="57"/>
        <end position="106"/>
    </location>
</feature>
<comment type="caution">
    <text evidence="5">The sequence shown here is derived from an EMBL/GenBank/DDBJ whole genome shotgun (WGS) entry which is preliminary data.</text>
</comment>